<sequence length="628" mass="69939">MFQMQVLPKTIMYRKIGAAIGIDLGTTYSCVGVWQNDQVEIISNDQGNRTMPSCVAFTNGGRLIGEGAKNQITMNPTNTIYDAKRLIGRRFNDTKLQEDIKLWPFKVIKGTSDIPMIVVSHNGEDKEFSAEEISSMVLIKLKEAAEKFLGKTVRDAVITVPAYFDDSQRQATKDAGHVAGLNVLQIINEPTSAAIAYGLDMKNDIARDINVLIFDLGGGTFDVSLVTIDKKGTITVKAVAGDTHLGGQDFDNAMVDYFVEQFKRKHKADISANKKALSRLREACEKAKRVLSSIIDTTIDIDNLHDGVDFSMRISRAKFEKLNEDFFSNCIKMVETCLADAEMNKKQIDEVVLVGGSTRIPKVQQLLKDFFQGKELSKKIHVDEAVAYGATVLAAKLTGYTGKRVSNLVLIDVVPLSLGIEIYGGSLSVLIKRNSPIPVKKEGIYVNVQDYQDTLPFNVYQGERSMAKDNNWLGKFDVAIPPLPKGLSKVNVIFDIDANGILNCSGVELTTSLKKGIMVTNYKDRLSTRNIEKMLDDAHKYKLQDEENMKKVFVRNALEDYIYDVKSKIKKIGNTSKTFTKKELEIMEIAIEKASEILNESRLAGFDEYQKALNQLEKVCLPIIAQHV</sequence>
<keyword evidence="2 3" id="KW-0067">ATP-binding</keyword>
<keyword evidence="5" id="KW-1185">Reference proteome</keyword>
<dbReference type="AlphaFoldDB" id="A0A9R1WJM7"/>
<keyword evidence="1 3" id="KW-0547">Nucleotide-binding</keyword>
<comment type="similarity">
    <text evidence="3">Belongs to the heat shock protein 70 family.</text>
</comment>
<dbReference type="GO" id="GO:0005737">
    <property type="term" value="C:cytoplasm"/>
    <property type="evidence" value="ECO:0000318"/>
    <property type="project" value="GO_Central"/>
</dbReference>
<dbReference type="GO" id="GO:0031072">
    <property type="term" value="F:heat shock protein binding"/>
    <property type="evidence" value="ECO:0000318"/>
    <property type="project" value="GO_Central"/>
</dbReference>
<dbReference type="FunFam" id="3.30.420.40:FF:000026">
    <property type="entry name" value="Heat shock protein 70"/>
    <property type="match status" value="1"/>
</dbReference>
<dbReference type="InterPro" id="IPR018181">
    <property type="entry name" value="Heat_shock_70_CS"/>
</dbReference>
<dbReference type="Gene3D" id="3.30.30.30">
    <property type="match status" value="1"/>
</dbReference>
<dbReference type="PANTHER" id="PTHR19375">
    <property type="entry name" value="HEAT SHOCK PROTEIN 70KDA"/>
    <property type="match status" value="1"/>
</dbReference>
<dbReference type="InterPro" id="IPR029047">
    <property type="entry name" value="HSP70_peptide-bd_sf"/>
</dbReference>
<dbReference type="InterPro" id="IPR013126">
    <property type="entry name" value="Hsp_70_fam"/>
</dbReference>
<evidence type="ECO:0000256" key="3">
    <source>
        <dbReference type="RuleBase" id="RU003322"/>
    </source>
</evidence>
<dbReference type="GO" id="GO:0005524">
    <property type="term" value="F:ATP binding"/>
    <property type="evidence" value="ECO:0007669"/>
    <property type="project" value="UniProtKB-KW"/>
</dbReference>
<organism evidence="4 5">
    <name type="scientific">Lactuca sativa</name>
    <name type="common">Garden lettuce</name>
    <dbReference type="NCBI Taxonomy" id="4236"/>
    <lineage>
        <taxon>Eukaryota</taxon>
        <taxon>Viridiplantae</taxon>
        <taxon>Streptophyta</taxon>
        <taxon>Embryophyta</taxon>
        <taxon>Tracheophyta</taxon>
        <taxon>Spermatophyta</taxon>
        <taxon>Magnoliopsida</taxon>
        <taxon>eudicotyledons</taxon>
        <taxon>Gunneridae</taxon>
        <taxon>Pentapetalae</taxon>
        <taxon>asterids</taxon>
        <taxon>campanulids</taxon>
        <taxon>Asterales</taxon>
        <taxon>Asteraceae</taxon>
        <taxon>Cichorioideae</taxon>
        <taxon>Cichorieae</taxon>
        <taxon>Lactucinae</taxon>
        <taxon>Lactuca</taxon>
    </lineage>
</organism>
<dbReference type="InterPro" id="IPR043129">
    <property type="entry name" value="ATPase_NBD"/>
</dbReference>
<protein>
    <recommendedName>
        <fullName evidence="6">Heat shock protein 70</fullName>
    </recommendedName>
</protein>
<evidence type="ECO:0000256" key="2">
    <source>
        <dbReference type="ARBA" id="ARBA00022840"/>
    </source>
</evidence>
<dbReference type="GO" id="GO:0140662">
    <property type="term" value="F:ATP-dependent protein folding chaperone"/>
    <property type="evidence" value="ECO:0007669"/>
    <property type="project" value="InterPro"/>
</dbReference>
<dbReference type="PROSITE" id="PS01036">
    <property type="entry name" value="HSP70_3"/>
    <property type="match status" value="1"/>
</dbReference>
<dbReference type="PRINTS" id="PR00301">
    <property type="entry name" value="HEATSHOCK70"/>
</dbReference>
<dbReference type="SUPFAM" id="SSF53067">
    <property type="entry name" value="Actin-like ATPase domain"/>
    <property type="match status" value="2"/>
</dbReference>
<dbReference type="Gene3D" id="3.90.640.10">
    <property type="entry name" value="Actin, Chain A, domain 4"/>
    <property type="match status" value="1"/>
</dbReference>
<evidence type="ECO:0008006" key="6">
    <source>
        <dbReference type="Google" id="ProtNLM"/>
    </source>
</evidence>
<proteinExistence type="inferred from homology"/>
<dbReference type="PROSITE" id="PS00329">
    <property type="entry name" value="HSP70_2"/>
    <property type="match status" value="1"/>
</dbReference>
<dbReference type="PROSITE" id="PS00297">
    <property type="entry name" value="HSP70_1"/>
    <property type="match status" value="1"/>
</dbReference>
<dbReference type="EMBL" id="NBSK02000001">
    <property type="protein sequence ID" value="KAJ0226430.1"/>
    <property type="molecule type" value="Genomic_DNA"/>
</dbReference>
<reference evidence="4 5" key="1">
    <citation type="journal article" date="2017" name="Nat. Commun.">
        <title>Genome assembly with in vitro proximity ligation data and whole-genome triplication in lettuce.</title>
        <authorList>
            <person name="Reyes-Chin-Wo S."/>
            <person name="Wang Z."/>
            <person name="Yang X."/>
            <person name="Kozik A."/>
            <person name="Arikit S."/>
            <person name="Song C."/>
            <person name="Xia L."/>
            <person name="Froenicke L."/>
            <person name="Lavelle D.O."/>
            <person name="Truco M.J."/>
            <person name="Xia R."/>
            <person name="Zhu S."/>
            <person name="Xu C."/>
            <person name="Xu H."/>
            <person name="Xu X."/>
            <person name="Cox K."/>
            <person name="Korf I."/>
            <person name="Meyers B.C."/>
            <person name="Michelmore R.W."/>
        </authorList>
    </citation>
    <scope>NUCLEOTIDE SEQUENCE [LARGE SCALE GENOMIC DNA]</scope>
    <source>
        <strain evidence="5">cv. Salinas</strain>
        <tissue evidence="4">Seedlings</tissue>
    </source>
</reference>
<dbReference type="Gene3D" id="3.30.420.40">
    <property type="match status" value="2"/>
</dbReference>
<evidence type="ECO:0000313" key="5">
    <source>
        <dbReference type="Proteomes" id="UP000235145"/>
    </source>
</evidence>
<evidence type="ECO:0000256" key="1">
    <source>
        <dbReference type="ARBA" id="ARBA00022741"/>
    </source>
</evidence>
<comment type="caution">
    <text evidence="4">The sequence shown here is derived from an EMBL/GenBank/DDBJ whole genome shotgun (WGS) entry which is preliminary data.</text>
</comment>
<dbReference type="Pfam" id="PF00012">
    <property type="entry name" value="HSP70"/>
    <property type="match status" value="1"/>
</dbReference>
<dbReference type="Proteomes" id="UP000235145">
    <property type="component" value="Unassembled WGS sequence"/>
</dbReference>
<dbReference type="SUPFAM" id="SSF100920">
    <property type="entry name" value="Heat shock protein 70kD (HSP70), peptide-binding domain"/>
    <property type="match status" value="1"/>
</dbReference>
<dbReference type="InterPro" id="IPR029048">
    <property type="entry name" value="HSP70_C_sf"/>
</dbReference>
<dbReference type="Gene3D" id="2.60.34.10">
    <property type="entry name" value="Substrate Binding Domain Of DNAk, Chain A, domain 1"/>
    <property type="match status" value="1"/>
</dbReference>
<name>A0A9R1WJM7_LACSA</name>
<evidence type="ECO:0000313" key="4">
    <source>
        <dbReference type="EMBL" id="KAJ0226430.1"/>
    </source>
</evidence>
<dbReference type="GO" id="GO:0042026">
    <property type="term" value="P:protein refolding"/>
    <property type="evidence" value="ECO:0000318"/>
    <property type="project" value="GO_Central"/>
</dbReference>
<dbReference type="GO" id="GO:0044183">
    <property type="term" value="F:protein folding chaperone"/>
    <property type="evidence" value="ECO:0000318"/>
    <property type="project" value="GO_Central"/>
</dbReference>
<dbReference type="GO" id="GO:0016887">
    <property type="term" value="F:ATP hydrolysis activity"/>
    <property type="evidence" value="ECO:0000318"/>
    <property type="project" value="GO_Central"/>
</dbReference>
<dbReference type="FunFam" id="3.90.640.10:FF:000002">
    <property type="entry name" value="Heat shock 70 kDa"/>
    <property type="match status" value="1"/>
</dbReference>
<dbReference type="SUPFAM" id="SSF100934">
    <property type="entry name" value="Heat shock protein 70kD (HSP70), C-terminal subdomain"/>
    <property type="match status" value="1"/>
</dbReference>
<dbReference type="Gene3D" id="1.20.1270.10">
    <property type="match status" value="1"/>
</dbReference>
<dbReference type="FunFam" id="3.30.30.30:FF:000001">
    <property type="entry name" value="heat shock 70 kDa protein-like"/>
    <property type="match status" value="1"/>
</dbReference>
<accession>A0A9R1WJM7</accession>
<gene>
    <name evidence="4" type="ORF">LSAT_V11C100037100</name>
</gene>